<keyword evidence="7" id="KW-1185">Reference proteome</keyword>
<keyword evidence="4" id="KW-0804">Transcription</keyword>
<dbReference type="PANTHER" id="PTHR30537">
    <property type="entry name" value="HTH-TYPE TRANSCRIPTIONAL REGULATOR"/>
    <property type="match status" value="1"/>
</dbReference>
<dbReference type="Pfam" id="PF00126">
    <property type="entry name" value="HTH_1"/>
    <property type="match status" value="1"/>
</dbReference>
<evidence type="ECO:0000259" key="5">
    <source>
        <dbReference type="PROSITE" id="PS50931"/>
    </source>
</evidence>
<evidence type="ECO:0000256" key="2">
    <source>
        <dbReference type="ARBA" id="ARBA00023015"/>
    </source>
</evidence>
<dbReference type="EMBL" id="JAENJH010000008">
    <property type="protein sequence ID" value="MBK1787817.1"/>
    <property type="molecule type" value="Genomic_DNA"/>
</dbReference>
<evidence type="ECO:0000256" key="1">
    <source>
        <dbReference type="ARBA" id="ARBA00009437"/>
    </source>
</evidence>
<protein>
    <submittedName>
        <fullName evidence="6">LysR family transcriptional regulator</fullName>
    </submittedName>
</protein>
<accession>A0A934QX80</accession>
<dbReference type="InterPro" id="IPR005119">
    <property type="entry name" value="LysR_subst-bd"/>
</dbReference>
<evidence type="ECO:0000256" key="3">
    <source>
        <dbReference type="ARBA" id="ARBA00023125"/>
    </source>
</evidence>
<dbReference type="InterPro" id="IPR000847">
    <property type="entry name" value="LysR_HTH_N"/>
</dbReference>
<dbReference type="Proteomes" id="UP000635245">
    <property type="component" value="Unassembled WGS sequence"/>
</dbReference>
<dbReference type="PANTHER" id="PTHR30537:SF3">
    <property type="entry name" value="TRANSCRIPTIONAL REGULATORY PROTEIN"/>
    <property type="match status" value="1"/>
</dbReference>
<evidence type="ECO:0000313" key="7">
    <source>
        <dbReference type="Proteomes" id="UP000635245"/>
    </source>
</evidence>
<dbReference type="InterPro" id="IPR036388">
    <property type="entry name" value="WH-like_DNA-bd_sf"/>
</dbReference>
<feature type="domain" description="HTH lysR-type" evidence="5">
    <location>
        <begin position="1"/>
        <end position="58"/>
    </location>
</feature>
<gene>
    <name evidence="6" type="ORF">JHE00_26105</name>
</gene>
<sequence length="297" mass="32573">MTADDLRYFLSVARHGRLARAAEELGVDHTTVGRRLTTLERELGQRLFDRKPSGWVLTEPGQLLVEPAEKVAAAVVSAHELLGGRGAELQGNVRVLTPDSFGAFLLAPALSQLRQRHPALTIEMVTATVHLSQSVRTFDVAVTLEQPTSPRVQGRFLSAYKLGLYATEDYLGSRPPITTVDDLSGHGHTMISYVEQLLDVVPLRRIHDALPSPAQIQSTNIFAQWQAAAAGVGIAALPKFIAEPDARLRPVLPELEFEGGYWLVLPREHVRLARVHAVIGAIDEMITDRQRDLLGLA</sequence>
<dbReference type="Gene3D" id="1.10.10.10">
    <property type="entry name" value="Winged helix-like DNA-binding domain superfamily/Winged helix DNA-binding domain"/>
    <property type="match status" value="1"/>
</dbReference>
<dbReference type="InterPro" id="IPR036390">
    <property type="entry name" value="WH_DNA-bd_sf"/>
</dbReference>
<dbReference type="SUPFAM" id="SSF46785">
    <property type="entry name" value="Winged helix' DNA-binding domain"/>
    <property type="match status" value="1"/>
</dbReference>
<dbReference type="InterPro" id="IPR058163">
    <property type="entry name" value="LysR-type_TF_proteobact-type"/>
</dbReference>
<proteinExistence type="inferred from homology"/>
<dbReference type="AlphaFoldDB" id="A0A934QX80"/>
<comment type="similarity">
    <text evidence="1">Belongs to the LysR transcriptional regulatory family.</text>
</comment>
<dbReference type="Gene3D" id="3.40.190.290">
    <property type="match status" value="1"/>
</dbReference>
<dbReference type="GO" id="GO:0043565">
    <property type="term" value="F:sequence-specific DNA binding"/>
    <property type="evidence" value="ECO:0007669"/>
    <property type="project" value="TreeGrafter"/>
</dbReference>
<keyword evidence="2" id="KW-0805">Transcription regulation</keyword>
<organism evidence="6 7">
    <name type="scientific">Prauserella cavernicola</name>
    <dbReference type="NCBI Taxonomy" id="2800127"/>
    <lineage>
        <taxon>Bacteria</taxon>
        <taxon>Bacillati</taxon>
        <taxon>Actinomycetota</taxon>
        <taxon>Actinomycetes</taxon>
        <taxon>Pseudonocardiales</taxon>
        <taxon>Pseudonocardiaceae</taxon>
        <taxon>Prauserella</taxon>
    </lineage>
</organism>
<dbReference type="SUPFAM" id="SSF53850">
    <property type="entry name" value="Periplasmic binding protein-like II"/>
    <property type="match status" value="1"/>
</dbReference>
<comment type="caution">
    <text evidence="6">The sequence shown here is derived from an EMBL/GenBank/DDBJ whole genome shotgun (WGS) entry which is preliminary data.</text>
</comment>
<name>A0A934QX80_9PSEU</name>
<dbReference type="PROSITE" id="PS50931">
    <property type="entry name" value="HTH_LYSR"/>
    <property type="match status" value="1"/>
</dbReference>
<dbReference type="GO" id="GO:0006351">
    <property type="term" value="P:DNA-templated transcription"/>
    <property type="evidence" value="ECO:0007669"/>
    <property type="project" value="TreeGrafter"/>
</dbReference>
<dbReference type="RefSeq" id="WP_200322894.1">
    <property type="nucleotide sequence ID" value="NZ_JAENJH010000008.1"/>
</dbReference>
<keyword evidence="3" id="KW-0238">DNA-binding</keyword>
<dbReference type="GO" id="GO:0003700">
    <property type="term" value="F:DNA-binding transcription factor activity"/>
    <property type="evidence" value="ECO:0007669"/>
    <property type="project" value="InterPro"/>
</dbReference>
<dbReference type="Pfam" id="PF03466">
    <property type="entry name" value="LysR_substrate"/>
    <property type="match status" value="1"/>
</dbReference>
<evidence type="ECO:0000313" key="6">
    <source>
        <dbReference type="EMBL" id="MBK1787817.1"/>
    </source>
</evidence>
<evidence type="ECO:0000256" key="4">
    <source>
        <dbReference type="ARBA" id="ARBA00023163"/>
    </source>
</evidence>
<reference evidence="6" key="1">
    <citation type="submission" date="2020-12" db="EMBL/GenBank/DDBJ databases">
        <title>Prauserella sp. ASG 168, a novel actinomycete isolated from cave rock.</title>
        <authorList>
            <person name="Suriyachadkun C."/>
        </authorList>
    </citation>
    <scope>NUCLEOTIDE SEQUENCE</scope>
    <source>
        <strain evidence="6">ASG 168</strain>
    </source>
</reference>